<protein>
    <submittedName>
        <fullName evidence="1">Uncharacterized protein</fullName>
    </submittedName>
</protein>
<evidence type="ECO:0000313" key="1">
    <source>
        <dbReference type="EMBL" id="AOW07689.1"/>
    </source>
</evidence>
<dbReference type="EMBL" id="CP017558">
    <property type="protein sequence ID" value="AOW07689.1"/>
    <property type="molecule type" value="Genomic_DNA"/>
</dbReference>
<name>A0A1D8NPX9_YARLL</name>
<organism evidence="1 2">
    <name type="scientific">Yarrowia lipolytica</name>
    <name type="common">Candida lipolytica</name>
    <dbReference type="NCBI Taxonomy" id="4952"/>
    <lineage>
        <taxon>Eukaryota</taxon>
        <taxon>Fungi</taxon>
        <taxon>Dikarya</taxon>
        <taxon>Ascomycota</taxon>
        <taxon>Saccharomycotina</taxon>
        <taxon>Dipodascomycetes</taxon>
        <taxon>Dipodascales</taxon>
        <taxon>Dipodascales incertae sedis</taxon>
        <taxon>Yarrowia</taxon>
    </lineage>
</organism>
<gene>
    <name evidence="1" type="ORF">YALI1_F32698g</name>
</gene>
<dbReference type="RefSeq" id="XP_068139575.1">
    <property type="nucleotide sequence ID" value="XM_068283474.1"/>
</dbReference>
<accession>A0A1D8NPX9</accession>
<dbReference type="GeneID" id="94584053"/>
<dbReference type="AlphaFoldDB" id="A0A1D8NPX9"/>
<dbReference type="Proteomes" id="UP000182444">
    <property type="component" value="Chromosome 1F"/>
</dbReference>
<sequence length="112" mass="12743">MPWTMLVLLVDTKQYIQHLASNASSNTVLTAESSYPHSFEHPHLSAQIGTLNCTLILSANHTGHRDRGNKDSTVTLYRRYRRVQLVLLTGLLDRPIPRHNRGPRYPPHHSTP</sequence>
<dbReference type="VEuPathDB" id="FungiDB:YALI1_F32698g"/>
<proteinExistence type="predicted"/>
<evidence type="ECO:0000313" key="2">
    <source>
        <dbReference type="Proteomes" id="UP000182444"/>
    </source>
</evidence>
<reference evidence="1 2" key="1">
    <citation type="journal article" date="2016" name="PLoS ONE">
        <title>Sequence Assembly of Yarrowia lipolytica Strain W29/CLIB89 Shows Transposable Element Diversity.</title>
        <authorList>
            <person name="Magnan C."/>
            <person name="Yu J."/>
            <person name="Chang I."/>
            <person name="Jahn E."/>
            <person name="Kanomata Y."/>
            <person name="Wu J."/>
            <person name="Zeller M."/>
            <person name="Oakes M."/>
            <person name="Baldi P."/>
            <person name="Sandmeyer S."/>
        </authorList>
    </citation>
    <scope>NUCLEOTIDE SEQUENCE [LARGE SCALE GENOMIC DNA]</scope>
    <source>
        <strain evidence="2">CLIB89(W29)</strain>
    </source>
</reference>